<dbReference type="PANTHER" id="PTHR43092:SF2">
    <property type="entry name" value="HERCYNYLCYSTEINE SULFOXIDE LYASE"/>
    <property type="match status" value="1"/>
</dbReference>
<evidence type="ECO:0000313" key="4">
    <source>
        <dbReference type="Proteomes" id="UP000653305"/>
    </source>
</evidence>
<reference evidence="3" key="1">
    <citation type="submission" date="2020-07" db="EMBL/GenBank/DDBJ databases">
        <title>Ethylene signaling mediates host invasion by parasitic plants.</title>
        <authorList>
            <person name="Yoshida S."/>
        </authorList>
    </citation>
    <scope>NUCLEOTIDE SEQUENCE</scope>
    <source>
        <strain evidence="3">Okayama</strain>
    </source>
</reference>
<dbReference type="InterPro" id="IPR000192">
    <property type="entry name" value="Aminotrans_V_dom"/>
</dbReference>
<protein>
    <submittedName>
        <fullName evidence="3">Putative l-cysteine desulfhydrase 1</fullName>
    </submittedName>
</protein>
<keyword evidence="4" id="KW-1185">Reference proteome</keyword>
<proteinExistence type="predicted"/>
<dbReference type="Pfam" id="PF00266">
    <property type="entry name" value="Aminotran_5"/>
    <property type="match status" value="1"/>
</dbReference>
<evidence type="ECO:0000259" key="2">
    <source>
        <dbReference type="Pfam" id="PF00266"/>
    </source>
</evidence>
<dbReference type="OrthoDB" id="5978656at2759"/>
<accession>A0A830BX22</accession>
<dbReference type="AlphaFoldDB" id="A0A830BX22"/>
<dbReference type="InterPro" id="IPR015424">
    <property type="entry name" value="PyrdxlP-dep_Trfase"/>
</dbReference>
<feature type="domain" description="Aminotransferase class V" evidence="2">
    <location>
        <begin position="4"/>
        <end position="73"/>
    </location>
</feature>
<name>A0A830BX22_9LAMI</name>
<dbReference type="PANTHER" id="PTHR43092">
    <property type="entry name" value="L-CYSTEINE DESULFHYDRASE"/>
    <property type="match status" value="1"/>
</dbReference>
<dbReference type="InterPro" id="IPR015421">
    <property type="entry name" value="PyrdxlP-dep_Trfase_major"/>
</dbReference>
<evidence type="ECO:0000256" key="1">
    <source>
        <dbReference type="ARBA" id="ARBA00022898"/>
    </source>
</evidence>
<keyword evidence="1" id="KW-0663">Pyridoxal phosphate</keyword>
<gene>
    <name evidence="3" type="ORF">PHJA_000941200</name>
</gene>
<comment type="caution">
    <text evidence="3">The sequence shown here is derived from an EMBL/GenBank/DDBJ whole genome shotgun (WGS) entry which is preliminary data.</text>
</comment>
<sequence length="241" mass="26799">MPCVIIPVKELVKMCRDEGVDRIFIDGAHAIGNMDIDVKDIGADFYTSNLHKWLFCPPSAAFLYLSHEYGNGLAMESSWIGTRDYSAQLVLPEVMEFVSRFEGGIKGIMKKNHETVVEMAKMLAEAWGTELGAPPEMCASLAMVGLPGCLGVGSDSDALRLRRHLRECFKVEVPIYYRAPVEGEVETVMITGYARISHQVYNVVEDYYRLRDAVYKLVESGITCALLSKLEGTNNTPSEMS</sequence>
<dbReference type="Gene3D" id="3.40.640.10">
    <property type="entry name" value="Type I PLP-dependent aspartate aminotransferase-like (Major domain)"/>
    <property type="match status" value="1"/>
</dbReference>
<organism evidence="3 4">
    <name type="scientific">Phtheirospermum japonicum</name>
    <dbReference type="NCBI Taxonomy" id="374723"/>
    <lineage>
        <taxon>Eukaryota</taxon>
        <taxon>Viridiplantae</taxon>
        <taxon>Streptophyta</taxon>
        <taxon>Embryophyta</taxon>
        <taxon>Tracheophyta</taxon>
        <taxon>Spermatophyta</taxon>
        <taxon>Magnoliopsida</taxon>
        <taxon>eudicotyledons</taxon>
        <taxon>Gunneridae</taxon>
        <taxon>Pentapetalae</taxon>
        <taxon>asterids</taxon>
        <taxon>lamiids</taxon>
        <taxon>Lamiales</taxon>
        <taxon>Orobanchaceae</taxon>
        <taxon>Orobanchaceae incertae sedis</taxon>
        <taxon>Phtheirospermum</taxon>
    </lineage>
</organism>
<dbReference type="Proteomes" id="UP000653305">
    <property type="component" value="Unassembled WGS sequence"/>
</dbReference>
<dbReference type="EMBL" id="BMAC01000158">
    <property type="protein sequence ID" value="GFP87975.1"/>
    <property type="molecule type" value="Genomic_DNA"/>
</dbReference>
<evidence type="ECO:0000313" key="3">
    <source>
        <dbReference type="EMBL" id="GFP87975.1"/>
    </source>
</evidence>
<dbReference type="SUPFAM" id="SSF53383">
    <property type="entry name" value="PLP-dependent transferases"/>
    <property type="match status" value="1"/>
</dbReference>